<keyword evidence="1" id="KW-0472">Membrane</keyword>
<comment type="caution">
    <text evidence="3">The sequence shown here is derived from an EMBL/GenBank/DDBJ whole genome shotgun (WGS) entry which is preliminary data.</text>
</comment>
<dbReference type="SMART" id="SM00450">
    <property type="entry name" value="RHOD"/>
    <property type="match status" value="1"/>
</dbReference>
<organism evidence="3 4">
    <name type="scientific">Kordiimonas pumila</name>
    <dbReference type="NCBI Taxonomy" id="2161677"/>
    <lineage>
        <taxon>Bacteria</taxon>
        <taxon>Pseudomonadati</taxon>
        <taxon>Pseudomonadota</taxon>
        <taxon>Alphaproteobacteria</taxon>
        <taxon>Kordiimonadales</taxon>
        <taxon>Kordiimonadaceae</taxon>
        <taxon>Kordiimonas</taxon>
    </lineage>
</organism>
<feature type="domain" description="Rhodanese" evidence="2">
    <location>
        <begin position="18"/>
        <end position="111"/>
    </location>
</feature>
<dbReference type="PROSITE" id="PS50206">
    <property type="entry name" value="RHODANESE_3"/>
    <property type="match status" value="1"/>
</dbReference>
<accession>A0ABV7D1C8</accession>
<protein>
    <submittedName>
        <fullName evidence="3">Rhodanese-like domain-containing protein</fullName>
    </submittedName>
</protein>
<name>A0ABV7D1C8_9PROT</name>
<sequence>MSDVKFISADAFAAILKNDPNCCMIDVRTAAEHAACHVAGVELLPLQNFDAESVASSLKARAPNKPVYVLCKGGGRAKQAAEQLAAKVSSDIYVVEGGTDACSTIAGVPVNRGASNHMSLERQVRIAAGSFVVLGILLSILVNPAFVWFSAFVGAGLVFAGLTDTCAMGMLIARMPWNKV</sequence>
<evidence type="ECO:0000259" key="2">
    <source>
        <dbReference type="PROSITE" id="PS50206"/>
    </source>
</evidence>
<dbReference type="EMBL" id="JBHRSL010000002">
    <property type="protein sequence ID" value="MFC3050781.1"/>
    <property type="molecule type" value="Genomic_DNA"/>
</dbReference>
<keyword evidence="4" id="KW-1185">Reference proteome</keyword>
<dbReference type="CDD" id="cd00158">
    <property type="entry name" value="RHOD"/>
    <property type="match status" value="1"/>
</dbReference>
<evidence type="ECO:0000313" key="3">
    <source>
        <dbReference type="EMBL" id="MFC3050781.1"/>
    </source>
</evidence>
<dbReference type="Pfam" id="PF11127">
    <property type="entry name" value="YgaP-like_TM"/>
    <property type="match status" value="1"/>
</dbReference>
<dbReference type="Pfam" id="PF00581">
    <property type="entry name" value="Rhodanese"/>
    <property type="match status" value="1"/>
</dbReference>
<proteinExistence type="predicted"/>
<dbReference type="SUPFAM" id="SSF52821">
    <property type="entry name" value="Rhodanese/Cell cycle control phosphatase"/>
    <property type="match status" value="1"/>
</dbReference>
<dbReference type="Gene3D" id="3.40.250.10">
    <property type="entry name" value="Rhodanese-like domain"/>
    <property type="match status" value="1"/>
</dbReference>
<gene>
    <name evidence="3" type="ORF">ACFOKA_02570</name>
</gene>
<dbReference type="Gene3D" id="6.10.140.1340">
    <property type="match status" value="1"/>
</dbReference>
<keyword evidence="1" id="KW-0812">Transmembrane</keyword>
<dbReference type="InterPro" id="IPR021309">
    <property type="entry name" value="YgaP-like_TM"/>
</dbReference>
<keyword evidence="1" id="KW-1133">Transmembrane helix</keyword>
<dbReference type="InterPro" id="IPR001763">
    <property type="entry name" value="Rhodanese-like_dom"/>
</dbReference>
<reference evidence="4" key="1">
    <citation type="journal article" date="2019" name="Int. J. Syst. Evol. Microbiol.">
        <title>The Global Catalogue of Microorganisms (GCM) 10K type strain sequencing project: providing services to taxonomists for standard genome sequencing and annotation.</title>
        <authorList>
            <consortium name="The Broad Institute Genomics Platform"/>
            <consortium name="The Broad Institute Genome Sequencing Center for Infectious Disease"/>
            <person name="Wu L."/>
            <person name="Ma J."/>
        </authorList>
    </citation>
    <scope>NUCLEOTIDE SEQUENCE [LARGE SCALE GENOMIC DNA]</scope>
    <source>
        <strain evidence="4">KCTC 62164</strain>
    </source>
</reference>
<evidence type="ECO:0000256" key="1">
    <source>
        <dbReference type="SAM" id="Phobius"/>
    </source>
</evidence>
<evidence type="ECO:0000313" key="4">
    <source>
        <dbReference type="Proteomes" id="UP001595444"/>
    </source>
</evidence>
<feature type="transmembrane region" description="Helical" evidence="1">
    <location>
        <begin position="148"/>
        <end position="173"/>
    </location>
</feature>
<dbReference type="RefSeq" id="WP_194212620.1">
    <property type="nucleotide sequence ID" value="NZ_CP061205.1"/>
</dbReference>
<dbReference type="InterPro" id="IPR036873">
    <property type="entry name" value="Rhodanese-like_dom_sf"/>
</dbReference>
<feature type="transmembrane region" description="Helical" evidence="1">
    <location>
        <begin position="124"/>
        <end position="142"/>
    </location>
</feature>
<dbReference type="Proteomes" id="UP001595444">
    <property type="component" value="Unassembled WGS sequence"/>
</dbReference>